<evidence type="ECO:0000256" key="10">
    <source>
        <dbReference type="RuleBase" id="RU361115"/>
    </source>
</evidence>
<evidence type="ECO:0000256" key="5">
    <source>
        <dbReference type="ARBA" id="ARBA00022832"/>
    </source>
</evidence>
<keyword evidence="2 10" id="KW-0444">Lipid biosynthesis</keyword>
<name>A0A7R9HUQ3_9NEOP</name>
<comment type="catalytic activity">
    <reaction evidence="10">
        <text>a very-long-chain acyl-CoA + malonyl-CoA + H(+) = a very-long-chain 3-oxoacyl-CoA + CO2 + CoA</text>
        <dbReference type="Rhea" id="RHEA:32727"/>
        <dbReference type="ChEBI" id="CHEBI:15378"/>
        <dbReference type="ChEBI" id="CHEBI:16526"/>
        <dbReference type="ChEBI" id="CHEBI:57287"/>
        <dbReference type="ChEBI" id="CHEBI:57384"/>
        <dbReference type="ChEBI" id="CHEBI:90725"/>
        <dbReference type="ChEBI" id="CHEBI:90736"/>
        <dbReference type="EC" id="2.3.1.199"/>
    </reaction>
</comment>
<feature type="transmembrane region" description="Helical" evidence="10">
    <location>
        <begin position="133"/>
        <end position="150"/>
    </location>
</feature>
<gene>
    <name evidence="11" type="ORF">TMSB3V08_LOCUS12207</name>
</gene>
<feature type="transmembrane region" description="Helical" evidence="10">
    <location>
        <begin position="71"/>
        <end position="89"/>
    </location>
</feature>
<organism evidence="11">
    <name type="scientific">Timema monikensis</name>
    <dbReference type="NCBI Taxonomy" id="170555"/>
    <lineage>
        <taxon>Eukaryota</taxon>
        <taxon>Metazoa</taxon>
        <taxon>Ecdysozoa</taxon>
        <taxon>Arthropoda</taxon>
        <taxon>Hexapoda</taxon>
        <taxon>Insecta</taxon>
        <taxon>Pterygota</taxon>
        <taxon>Neoptera</taxon>
        <taxon>Polyneoptera</taxon>
        <taxon>Phasmatodea</taxon>
        <taxon>Timematodea</taxon>
        <taxon>Timematoidea</taxon>
        <taxon>Timematidae</taxon>
        <taxon>Timema</taxon>
    </lineage>
</organism>
<comment type="similarity">
    <text evidence="10">Belongs to the ELO family.</text>
</comment>
<reference evidence="11" key="1">
    <citation type="submission" date="2020-11" db="EMBL/GenBank/DDBJ databases">
        <authorList>
            <person name="Tran Van P."/>
        </authorList>
    </citation>
    <scope>NUCLEOTIDE SEQUENCE</scope>
</reference>
<keyword evidence="4 10" id="KW-0812">Transmembrane</keyword>
<evidence type="ECO:0000256" key="4">
    <source>
        <dbReference type="ARBA" id="ARBA00022692"/>
    </source>
</evidence>
<dbReference type="Pfam" id="PF01151">
    <property type="entry name" value="ELO"/>
    <property type="match status" value="1"/>
</dbReference>
<dbReference type="InterPro" id="IPR030457">
    <property type="entry name" value="ELO_CS"/>
</dbReference>
<feature type="transmembrane region" description="Helical" evidence="10">
    <location>
        <begin position="95"/>
        <end position="113"/>
    </location>
</feature>
<keyword evidence="6 10" id="KW-1133">Transmembrane helix</keyword>
<dbReference type="PANTHER" id="PTHR11157">
    <property type="entry name" value="FATTY ACID ACYL TRANSFERASE-RELATED"/>
    <property type="match status" value="1"/>
</dbReference>
<dbReference type="PANTHER" id="PTHR11157:SF21">
    <property type="entry name" value="ELONGATION OF VERY LONG CHAIN FATTY ACIDS PROTEIN"/>
    <property type="match status" value="1"/>
</dbReference>
<dbReference type="EMBL" id="OB800900">
    <property type="protein sequence ID" value="CAD7435561.1"/>
    <property type="molecule type" value="Genomic_DNA"/>
</dbReference>
<keyword evidence="9 10" id="KW-0275">Fatty acid biosynthesis</keyword>
<dbReference type="GO" id="GO:0009922">
    <property type="term" value="F:fatty acid elongase activity"/>
    <property type="evidence" value="ECO:0007669"/>
    <property type="project" value="UniProtKB-EC"/>
</dbReference>
<evidence type="ECO:0000256" key="1">
    <source>
        <dbReference type="ARBA" id="ARBA00004141"/>
    </source>
</evidence>
<keyword evidence="3 10" id="KW-0808">Transferase</keyword>
<evidence type="ECO:0000256" key="9">
    <source>
        <dbReference type="ARBA" id="ARBA00023160"/>
    </source>
</evidence>
<dbReference type="InterPro" id="IPR002076">
    <property type="entry name" value="ELO_fam"/>
</dbReference>
<dbReference type="GO" id="GO:0030148">
    <property type="term" value="P:sphingolipid biosynthetic process"/>
    <property type="evidence" value="ECO:0007669"/>
    <property type="project" value="TreeGrafter"/>
</dbReference>
<accession>A0A7R9HUQ3</accession>
<dbReference type="GO" id="GO:0034626">
    <property type="term" value="P:fatty acid elongation, polyunsaturated fatty acid"/>
    <property type="evidence" value="ECO:0007669"/>
    <property type="project" value="TreeGrafter"/>
</dbReference>
<feature type="transmembrane region" description="Helical" evidence="10">
    <location>
        <begin position="156"/>
        <end position="179"/>
    </location>
</feature>
<keyword evidence="5 10" id="KW-0276">Fatty acid metabolism</keyword>
<dbReference type="GO" id="GO:0042761">
    <property type="term" value="P:very long-chain fatty acid biosynthetic process"/>
    <property type="evidence" value="ECO:0007669"/>
    <property type="project" value="TreeGrafter"/>
</dbReference>
<protein>
    <recommendedName>
        <fullName evidence="10">Elongation of very long chain fatty acids protein</fullName>
        <ecNumber evidence="10">2.3.1.199</ecNumber>
    </recommendedName>
    <alternativeName>
        <fullName evidence="10">Very-long-chain 3-oxoacyl-CoA synthase</fullName>
    </alternativeName>
</protein>
<evidence type="ECO:0000313" key="11">
    <source>
        <dbReference type="EMBL" id="CAD7435561.1"/>
    </source>
</evidence>
<dbReference type="GO" id="GO:0019367">
    <property type="term" value="P:fatty acid elongation, saturated fatty acid"/>
    <property type="evidence" value="ECO:0007669"/>
    <property type="project" value="TreeGrafter"/>
</dbReference>
<keyword evidence="7 10" id="KW-0443">Lipid metabolism</keyword>
<evidence type="ECO:0000256" key="3">
    <source>
        <dbReference type="ARBA" id="ARBA00022679"/>
    </source>
</evidence>
<dbReference type="PROSITE" id="PS01188">
    <property type="entry name" value="ELO"/>
    <property type="match status" value="1"/>
</dbReference>
<dbReference type="GO" id="GO:0034625">
    <property type="term" value="P:fatty acid elongation, monounsaturated fatty acid"/>
    <property type="evidence" value="ECO:0007669"/>
    <property type="project" value="TreeGrafter"/>
</dbReference>
<evidence type="ECO:0000256" key="2">
    <source>
        <dbReference type="ARBA" id="ARBA00022516"/>
    </source>
</evidence>
<keyword evidence="8 10" id="KW-0472">Membrane</keyword>
<proteinExistence type="inferred from homology"/>
<evidence type="ECO:0000256" key="8">
    <source>
        <dbReference type="ARBA" id="ARBA00023136"/>
    </source>
</evidence>
<evidence type="ECO:0000256" key="6">
    <source>
        <dbReference type="ARBA" id="ARBA00022989"/>
    </source>
</evidence>
<dbReference type="GO" id="GO:0005789">
    <property type="term" value="C:endoplasmic reticulum membrane"/>
    <property type="evidence" value="ECO:0007669"/>
    <property type="project" value="TreeGrafter"/>
</dbReference>
<sequence>MMSNLYMYAFKLVWLGSYRFYCEPVDYSDTPEAHWTVRLVWGYFMLKVLDLLDTVFFVLRKKNNQITFLHVYHHAGMVFGTWFGVKFIAGGHAVFLGLINSIVHSFMYTYYLLTNINPDYKKSIWWKKYITQLQMAQFLILLIQSLPVLFKEECNYPRSIGGLLVTQNFFMLVLFYDFYRKAYHPKKIAQS</sequence>
<feature type="transmembrane region" description="Helical" evidence="10">
    <location>
        <begin position="41"/>
        <end position="59"/>
    </location>
</feature>
<dbReference type="EC" id="2.3.1.199" evidence="10"/>
<evidence type="ECO:0000256" key="7">
    <source>
        <dbReference type="ARBA" id="ARBA00023098"/>
    </source>
</evidence>
<comment type="subcellular location">
    <subcellularLocation>
        <location evidence="1">Membrane</location>
        <topology evidence="1">Multi-pass membrane protein</topology>
    </subcellularLocation>
</comment>
<dbReference type="AlphaFoldDB" id="A0A7R9HUQ3"/>